<name>A0A803KYU0_CHEQI</name>
<feature type="domain" description="(S)-ureidoglycine aminohydrolase cupin" evidence="2">
    <location>
        <begin position="66"/>
        <end position="139"/>
    </location>
</feature>
<proteinExistence type="predicted"/>
<accession>A0A803KYU0</accession>
<feature type="signal peptide" evidence="1">
    <location>
        <begin position="1"/>
        <end position="22"/>
    </location>
</feature>
<keyword evidence="4" id="KW-1185">Reference proteome</keyword>
<feature type="chain" id="PRO_5030889652" description="(S)-ureidoglycine aminohydrolase cupin domain-containing protein" evidence="1">
    <location>
        <begin position="23"/>
        <end position="143"/>
    </location>
</feature>
<dbReference type="Gene3D" id="2.60.120.10">
    <property type="entry name" value="Jelly Rolls"/>
    <property type="match status" value="1"/>
</dbReference>
<gene>
    <name evidence="3" type="primary">LOC110713967</name>
</gene>
<dbReference type="AlphaFoldDB" id="A0A803KYU0"/>
<keyword evidence="1" id="KW-0732">Signal</keyword>
<evidence type="ECO:0000259" key="2">
    <source>
        <dbReference type="Pfam" id="PF05899"/>
    </source>
</evidence>
<dbReference type="InterPro" id="IPR014710">
    <property type="entry name" value="RmlC-like_jellyroll"/>
</dbReference>
<dbReference type="GeneID" id="110713967"/>
<dbReference type="PANTHER" id="PTHR33271">
    <property type="entry name" value="OS04G0445200 PROTEIN"/>
    <property type="match status" value="1"/>
</dbReference>
<dbReference type="InterPro" id="IPR008579">
    <property type="entry name" value="UGlyAH_Cupin_dom"/>
</dbReference>
<dbReference type="CDD" id="cd02227">
    <property type="entry name" value="cupin_TM1112-like"/>
    <property type="match status" value="1"/>
</dbReference>
<dbReference type="OrthoDB" id="10260542at2759"/>
<evidence type="ECO:0000313" key="3">
    <source>
        <dbReference type="EnsemblPlants" id="AUR62004199-RA:cds"/>
    </source>
</evidence>
<dbReference type="Proteomes" id="UP000596660">
    <property type="component" value="Unplaced"/>
</dbReference>
<dbReference type="KEGG" id="cqi:110713967"/>
<dbReference type="PANTHER" id="PTHR33271:SF1">
    <property type="entry name" value="RMLC-LIKE JELLY ROLL PROTEIN-RELATED"/>
    <property type="match status" value="1"/>
</dbReference>
<dbReference type="OMA" id="FEAEETM"/>
<organism evidence="3 4">
    <name type="scientific">Chenopodium quinoa</name>
    <name type="common">Quinoa</name>
    <dbReference type="NCBI Taxonomy" id="63459"/>
    <lineage>
        <taxon>Eukaryota</taxon>
        <taxon>Viridiplantae</taxon>
        <taxon>Streptophyta</taxon>
        <taxon>Embryophyta</taxon>
        <taxon>Tracheophyta</taxon>
        <taxon>Spermatophyta</taxon>
        <taxon>Magnoliopsida</taxon>
        <taxon>eudicotyledons</taxon>
        <taxon>Gunneridae</taxon>
        <taxon>Pentapetalae</taxon>
        <taxon>Caryophyllales</taxon>
        <taxon>Chenopodiaceae</taxon>
        <taxon>Chenopodioideae</taxon>
        <taxon>Atripliceae</taxon>
        <taxon>Chenopodium</taxon>
    </lineage>
</organism>
<reference evidence="3" key="1">
    <citation type="journal article" date="2017" name="Nature">
        <title>The genome of Chenopodium quinoa.</title>
        <authorList>
            <person name="Jarvis D.E."/>
            <person name="Ho Y.S."/>
            <person name="Lightfoot D.J."/>
            <person name="Schmoeckel S.M."/>
            <person name="Li B."/>
            <person name="Borm T.J.A."/>
            <person name="Ohyanagi H."/>
            <person name="Mineta K."/>
            <person name="Michell C.T."/>
            <person name="Saber N."/>
            <person name="Kharbatia N.M."/>
            <person name="Rupper R.R."/>
            <person name="Sharp A.R."/>
            <person name="Dally N."/>
            <person name="Boughton B.A."/>
            <person name="Woo Y.H."/>
            <person name="Gao G."/>
            <person name="Schijlen E.G.W.M."/>
            <person name="Guo X."/>
            <person name="Momin A.A."/>
            <person name="Negrao S."/>
            <person name="Al-Babili S."/>
            <person name="Gehring C."/>
            <person name="Roessner U."/>
            <person name="Jung C."/>
            <person name="Murphy K."/>
            <person name="Arold S.T."/>
            <person name="Gojobori T."/>
            <person name="van der Linden C.G."/>
            <person name="van Loo E.N."/>
            <person name="Jellen E.N."/>
            <person name="Maughan P.J."/>
            <person name="Tester M."/>
        </authorList>
    </citation>
    <scope>NUCLEOTIDE SEQUENCE [LARGE SCALE GENOMIC DNA]</scope>
    <source>
        <strain evidence="3">cv. PI 614886</strain>
    </source>
</reference>
<dbReference type="InterPro" id="IPR011051">
    <property type="entry name" value="RmlC_Cupin_sf"/>
</dbReference>
<dbReference type="EnsemblPlants" id="AUR62004199-RA">
    <property type="protein sequence ID" value="AUR62004199-RA:cds"/>
    <property type="gene ID" value="AUR62004199"/>
</dbReference>
<dbReference type="SUPFAM" id="SSF51182">
    <property type="entry name" value="RmlC-like cupins"/>
    <property type="match status" value="1"/>
</dbReference>
<sequence length="143" mass="16088">MKISKPFLLSSLLVLLSSIIIASVFIKTPQNSKDIITMTEEQENGASIFKQFGVKIDKNPPQSKLDELQVNTWSKWSGQPMKIPWTFEAEETMYLLEGKVKVSVDGQEGSFEIGGGDLVVFPNGMKITWEVLEAVTKHYHLKK</sequence>
<dbReference type="SMR" id="A0A803KYU0"/>
<evidence type="ECO:0000256" key="1">
    <source>
        <dbReference type="SAM" id="SignalP"/>
    </source>
</evidence>
<dbReference type="RefSeq" id="XP_021748111.1">
    <property type="nucleotide sequence ID" value="XM_021892419.1"/>
</dbReference>
<protein>
    <recommendedName>
        <fullName evidence="2">(S)-ureidoglycine aminohydrolase cupin domain-containing protein</fullName>
    </recommendedName>
</protein>
<dbReference type="Gramene" id="AUR62004199-RA">
    <property type="protein sequence ID" value="AUR62004199-RA:cds"/>
    <property type="gene ID" value="AUR62004199"/>
</dbReference>
<evidence type="ECO:0000313" key="4">
    <source>
        <dbReference type="Proteomes" id="UP000596660"/>
    </source>
</evidence>
<dbReference type="Pfam" id="PF05899">
    <property type="entry name" value="Cupin_3"/>
    <property type="match status" value="1"/>
</dbReference>
<reference evidence="3" key="2">
    <citation type="submission" date="2021-03" db="UniProtKB">
        <authorList>
            <consortium name="EnsemblPlants"/>
        </authorList>
    </citation>
    <scope>IDENTIFICATION</scope>
</reference>